<reference evidence="1 2" key="1">
    <citation type="submission" date="2020-02" db="EMBL/GenBank/DDBJ databases">
        <title>Complete genome of Muricauda sp. 501str8.</title>
        <authorList>
            <person name="Dong B."/>
            <person name="Zhu S."/>
            <person name="Yang J."/>
            <person name="Chen J."/>
        </authorList>
    </citation>
    <scope>NUCLEOTIDE SEQUENCE [LARGE SCALE GENOMIC DNA]</scope>
    <source>
        <strain evidence="1 2">501str8</strain>
    </source>
</reference>
<accession>A0A6G7J7C9</accession>
<name>A0A6G7J7C9_9FLAO</name>
<keyword evidence="2" id="KW-1185">Reference proteome</keyword>
<gene>
    <name evidence="1" type="ORF">GVT53_19505</name>
</gene>
<dbReference type="RefSeq" id="WP_166250143.1">
    <property type="nucleotide sequence ID" value="NZ_CP049616.1"/>
</dbReference>
<dbReference type="EMBL" id="CP049616">
    <property type="protein sequence ID" value="QII46773.1"/>
    <property type="molecule type" value="Genomic_DNA"/>
</dbReference>
<evidence type="ECO:0000313" key="1">
    <source>
        <dbReference type="EMBL" id="QII46773.1"/>
    </source>
</evidence>
<protein>
    <submittedName>
        <fullName evidence="1">Uncharacterized protein</fullName>
    </submittedName>
</protein>
<evidence type="ECO:0000313" key="2">
    <source>
        <dbReference type="Proteomes" id="UP000502928"/>
    </source>
</evidence>
<organism evidence="1 2">
    <name type="scientific">Flagellimonas oceani</name>
    <dbReference type="NCBI Taxonomy" id="2698672"/>
    <lineage>
        <taxon>Bacteria</taxon>
        <taxon>Pseudomonadati</taxon>
        <taxon>Bacteroidota</taxon>
        <taxon>Flavobacteriia</taxon>
        <taxon>Flavobacteriales</taxon>
        <taxon>Flavobacteriaceae</taxon>
        <taxon>Flagellimonas</taxon>
    </lineage>
</organism>
<dbReference type="Proteomes" id="UP000502928">
    <property type="component" value="Chromosome"/>
</dbReference>
<dbReference type="KEGG" id="mut:GVT53_19505"/>
<sequence length="77" mass="9053">MDSSLSKEEIVASFKENFKKKPSHKLLWFLLTRQVDLGESNHTKNLTNRPFYVVMHSIYKDTTSTIEQAYSKKCQKQ</sequence>
<proteinExistence type="predicted"/>
<dbReference type="AlphaFoldDB" id="A0A6G7J7C9"/>